<organism evidence="4 5">
    <name type="scientific">Arenibacter troitsensis</name>
    <dbReference type="NCBI Taxonomy" id="188872"/>
    <lineage>
        <taxon>Bacteria</taxon>
        <taxon>Pseudomonadati</taxon>
        <taxon>Bacteroidota</taxon>
        <taxon>Flavobacteriia</taxon>
        <taxon>Flavobacteriales</taxon>
        <taxon>Flavobacteriaceae</taxon>
        <taxon>Arenibacter</taxon>
    </lineage>
</organism>
<dbReference type="InterPro" id="IPR019949">
    <property type="entry name" value="CmoO-like"/>
</dbReference>
<dbReference type="GO" id="GO:0005829">
    <property type="term" value="C:cytosol"/>
    <property type="evidence" value="ECO:0007669"/>
    <property type="project" value="TreeGrafter"/>
</dbReference>
<dbReference type="EMBL" id="FXAO01000010">
    <property type="protein sequence ID" value="SMG49985.1"/>
    <property type="molecule type" value="Genomic_DNA"/>
</dbReference>
<sequence>MEDNINSNIKNTKFSVLDLVPVAKGSTPLQSMQKSLELAQHVETLGFERFWISEHHNMESLVSSATPILIGHIAQGTKTIRVGSGGIMLPNHAPLIVAEQFGTLETLYPGRIDLGLGRAPGTDQLTAKALRRDRTETVHDFPRDIVELQTYFSKENSYAAVRAIPGEGLNIPLYLLGSSTFSAQLAGAKGLPYAFASHFAPTHLHEALKLYHQNFQVSEQCEAPYTIACVNIIAAETDEKAKFLETSLQQLALGIIRNTRKPLPPPVKTMDGLWHEVEKVQIQRMMHYSFVGSKETIKAQLTNFIKATRVNEIMAVSHIFDHQDRLRSYEILGSLLTEK</sequence>
<feature type="domain" description="Luciferase-like" evidence="3">
    <location>
        <begin position="13"/>
        <end position="242"/>
    </location>
</feature>
<dbReference type="OrthoDB" id="9780518at2"/>
<comment type="similarity">
    <text evidence="1">To bacterial alkanal monooxygenase alpha and beta chains.</text>
</comment>
<dbReference type="PANTHER" id="PTHR30137:SF6">
    <property type="entry name" value="LUCIFERASE-LIKE MONOOXYGENASE"/>
    <property type="match status" value="1"/>
</dbReference>
<dbReference type="AlphaFoldDB" id="A0A1X7L8C3"/>
<evidence type="ECO:0000313" key="5">
    <source>
        <dbReference type="Proteomes" id="UP000193420"/>
    </source>
</evidence>
<evidence type="ECO:0000256" key="1">
    <source>
        <dbReference type="ARBA" id="ARBA00007789"/>
    </source>
</evidence>
<dbReference type="RefSeq" id="WP_085500582.1">
    <property type="nucleotide sequence ID" value="NZ_FXAO01000010.1"/>
</dbReference>
<protein>
    <recommendedName>
        <fullName evidence="2">Luciferase-like monooxygenase</fullName>
    </recommendedName>
</protein>
<dbReference type="Proteomes" id="UP000193420">
    <property type="component" value="Unassembled WGS sequence"/>
</dbReference>
<dbReference type="Gene3D" id="3.20.20.30">
    <property type="entry name" value="Luciferase-like domain"/>
    <property type="match status" value="1"/>
</dbReference>
<dbReference type="PANTHER" id="PTHR30137">
    <property type="entry name" value="LUCIFERASE-LIKE MONOOXYGENASE"/>
    <property type="match status" value="1"/>
</dbReference>
<dbReference type="STRING" id="188872.SAMN03080602_03919"/>
<accession>A0A1X7L8C3</accession>
<dbReference type="NCBIfam" id="TIGR03558">
    <property type="entry name" value="oxido_grp_1"/>
    <property type="match status" value="1"/>
</dbReference>
<gene>
    <name evidence="4" type="ORF">SAMN03080602_03919</name>
</gene>
<reference evidence="5" key="1">
    <citation type="submission" date="2017-04" db="EMBL/GenBank/DDBJ databases">
        <authorList>
            <person name="Varghese N."/>
            <person name="Submissions S."/>
        </authorList>
    </citation>
    <scope>NUCLEOTIDE SEQUENCE [LARGE SCALE GENOMIC DNA]</scope>
    <source>
        <strain evidence="5">DSM 19835</strain>
    </source>
</reference>
<dbReference type="SUPFAM" id="SSF51679">
    <property type="entry name" value="Bacterial luciferase-like"/>
    <property type="match status" value="1"/>
</dbReference>
<dbReference type="GO" id="GO:0016705">
    <property type="term" value="F:oxidoreductase activity, acting on paired donors, with incorporation or reduction of molecular oxygen"/>
    <property type="evidence" value="ECO:0007669"/>
    <property type="project" value="InterPro"/>
</dbReference>
<dbReference type="InterPro" id="IPR050766">
    <property type="entry name" value="Bact_Lucif_Oxidored"/>
</dbReference>
<dbReference type="CDD" id="cd00347">
    <property type="entry name" value="Flavin_utilizing_monoxygenases"/>
    <property type="match status" value="1"/>
</dbReference>
<dbReference type="InterPro" id="IPR011251">
    <property type="entry name" value="Luciferase-like_dom"/>
</dbReference>
<dbReference type="InterPro" id="IPR036661">
    <property type="entry name" value="Luciferase-like_sf"/>
</dbReference>
<evidence type="ECO:0000259" key="3">
    <source>
        <dbReference type="Pfam" id="PF00296"/>
    </source>
</evidence>
<evidence type="ECO:0000313" key="4">
    <source>
        <dbReference type="EMBL" id="SMG49985.1"/>
    </source>
</evidence>
<name>A0A1X7L8C3_9FLAO</name>
<dbReference type="Pfam" id="PF00296">
    <property type="entry name" value="Bac_luciferase"/>
    <property type="match status" value="1"/>
</dbReference>
<evidence type="ECO:0000256" key="2">
    <source>
        <dbReference type="ARBA" id="ARBA00074555"/>
    </source>
</evidence>
<keyword evidence="5" id="KW-1185">Reference proteome</keyword>
<proteinExistence type="predicted"/>
<dbReference type="FunFam" id="3.20.20.30:FF:000002">
    <property type="entry name" value="LLM class flavin-dependent oxidoreductase"/>
    <property type="match status" value="1"/>
</dbReference>